<dbReference type="Proteomes" id="UP000183995">
    <property type="component" value="Unassembled WGS sequence"/>
</dbReference>
<evidence type="ECO:0000256" key="1">
    <source>
        <dbReference type="ARBA" id="ARBA00022723"/>
    </source>
</evidence>
<evidence type="ECO:0000313" key="4">
    <source>
        <dbReference type="EMBL" id="SHH77108.1"/>
    </source>
</evidence>
<dbReference type="InterPro" id="IPR015991">
    <property type="entry name" value="TatD/YcfH-like"/>
</dbReference>
<name>A0A1M5VPJ8_9FIRM</name>
<dbReference type="FunFam" id="3.20.20.140:FF:000005">
    <property type="entry name" value="TatD family hydrolase"/>
    <property type="match status" value="1"/>
</dbReference>
<dbReference type="InterPro" id="IPR001130">
    <property type="entry name" value="TatD-like"/>
</dbReference>
<feature type="binding site" evidence="3">
    <location>
        <position position="201"/>
    </location>
    <ligand>
        <name>a divalent metal cation</name>
        <dbReference type="ChEBI" id="CHEBI:60240"/>
        <label>1</label>
    </ligand>
</feature>
<organism evidence="4 5">
    <name type="scientific">Sporobacter termitidis DSM 10068</name>
    <dbReference type="NCBI Taxonomy" id="1123282"/>
    <lineage>
        <taxon>Bacteria</taxon>
        <taxon>Bacillati</taxon>
        <taxon>Bacillota</taxon>
        <taxon>Clostridia</taxon>
        <taxon>Eubacteriales</taxon>
        <taxon>Oscillospiraceae</taxon>
        <taxon>Sporobacter</taxon>
    </lineage>
</organism>
<dbReference type="SUPFAM" id="SSF51556">
    <property type="entry name" value="Metallo-dependent hydrolases"/>
    <property type="match status" value="1"/>
</dbReference>
<feature type="binding site" evidence="3">
    <location>
        <position position="8"/>
    </location>
    <ligand>
        <name>a divalent metal cation</name>
        <dbReference type="ChEBI" id="CHEBI:60240"/>
        <label>1</label>
    </ligand>
</feature>
<feature type="binding site" evidence="3">
    <location>
        <position position="6"/>
    </location>
    <ligand>
        <name>a divalent metal cation</name>
        <dbReference type="ChEBI" id="CHEBI:60240"/>
        <label>1</label>
    </ligand>
</feature>
<dbReference type="CDD" id="cd01310">
    <property type="entry name" value="TatD_DNAse"/>
    <property type="match status" value="1"/>
</dbReference>
<keyword evidence="2" id="KW-0378">Hydrolase</keyword>
<dbReference type="STRING" id="1123282.SAMN02745823_00945"/>
<reference evidence="4 5" key="1">
    <citation type="submission" date="2016-11" db="EMBL/GenBank/DDBJ databases">
        <authorList>
            <person name="Jaros S."/>
            <person name="Januszkiewicz K."/>
            <person name="Wedrychowicz H."/>
        </authorList>
    </citation>
    <scope>NUCLEOTIDE SEQUENCE [LARGE SCALE GENOMIC DNA]</scope>
    <source>
        <strain evidence="4 5">DSM 10068</strain>
    </source>
</reference>
<sequence length="253" mass="27887">MLFDTHAHYDDEQFDGDRDALLSSMNENGVALIMNAASSLASSRAALALADKYPFIYAAVGVHPHDAKDMDGDTLPALEALLRHPKAVAVGEIGLDYHYDLSPRDVQQRRFQEQLALAESVGLPVVIHEREAARDVLDILGRFPRVTGVFHCFSGSWETAKLLLDKGWYLSFTGVITFKNARKSHEVIVNMPRDRLMIETDCPYLAPEPVRGRRNSSLNLKYTAAKAAELLGISAEETAALTTANGKRFFGIG</sequence>
<protein>
    <submittedName>
        <fullName evidence="4">TatD DNase family protein</fullName>
    </submittedName>
</protein>
<accession>A0A1M5VPJ8</accession>
<dbReference type="PANTHER" id="PTHR46124">
    <property type="entry name" value="D-AMINOACYL-TRNA DEACYLASE"/>
    <property type="match status" value="1"/>
</dbReference>
<dbReference type="NCBIfam" id="TIGR00010">
    <property type="entry name" value="YchF/TatD family DNA exonuclease"/>
    <property type="match status" value="1"/>
</dbReference>
<dbReference type="GO" id="GO:0005829">
    <property type="term" value="C:cytosol"/>
    <property type="evidence" value="ECO:0007669"/>
    <property type="project" value="TreeGrafter"/>
</dbReference>
<dbReference type="GO" id="GO:0004536">
    <property type="term" value="F:DNA nuclease activity"/>
    <property type="evidence" value="ECO:0007669"/>
    <property type="project" value="InterPro"/>
</dbReference>
<feature type="binding site" evidence="3">
    <location>
        <position position="151"/>
    </location>
    <ligand>
        <name>a divalent metal cation</name>
        <dbReference type="ChEBI" id="CHEBI:60240"/>
        <label>2</label>
    </ligand>
</feature>
<dbReference type="Gene3D" id="3.20.20.140">
    <property type="entry name" value="Metal-dependent hydrolases"/>
    <property type="match status" value="1"/>
</dbReference>
<dbReference type="InterPro" id="IPR032466">
    <property type="entry name" value="Metal_Hydrolase"/>
</dbReference>
<gene>
    <name evidence="4" type="ORF">SAMN02745823_00945</name>
</gene>
<dbReference type="AlphaFoldDB" id="A0A1M5VPJ8"/>
<keyword evidence="1 3" id="KW-0479">Metal-binding</keyword>
<dbReference type="GO" id="GO:0016788">
    <property type="term" value="F:hydrolase activity, acting on ester bonds"/>
    <property type="evidence" value="ECO:0007669"/>
    <property type="project" value="InterPro"/>
</dbReference>
<dbReference type="InterPro" id="IPR018228">
    <property type="entry name" value="DNase_TatD-rel_CS"/>
</dbReference>
<evidence type="ECO:0000313" key="5">
    <source>
        <dbReference type="Proteomes" id="UP000183995"/>
    </source>
</evidence>
<dbReference type="GO" id="GO:0046872">
    <property type="term" value="F:metal ion binding"/>
    <property type="evidence" value="ECO:0007669"/>
    <property type="project" value="UniProtKB-KW"/>
</dbReference>
<proteinExistence type="predicted"/>
<feature type="binding site" evidence="3">
    <location>
        <position position="128"/>
    </location>
    <ligand>
        <name>a divalent metal cation</name>
        <dbReference type="ChEBI" id="CHEBI:60240"/>
        <label>2</label>
    </ligand>
</feature>
<dbReference type="PIRSF" id="PIRSF005902">
    <property type="entry name" value="DNase_TatD"/>
    <property type="match status" value="1"/>
</dbReference>
<dbReference type="RefSeq" id="WP_073076501.1">
    <property type="nucleotide sequence ID" value="NZ_FQXV01000002.1"/>
</dbReference>
<evidence type="ECO:0000256" key="3">
    <source>
        <dbReference type="PIRSR" id="PIRSR005902-1"/>
    </source>
</evidence>
<dbReference type="OrthoDB" id="9810005at2"/>
<feature type="binding site" evidence="3">
    <location>
        <position position="92"/>
    </location>
    <ligand>
        <name>a divalent metal cation</name>
        <dbReference type="ChEBI" id="CHEBI:60240"/>
        <label>1</label>
    </ligand>
</feature>
<dbReference type="Pfam" id="PF01026">
    <property type="entry name" value="TatD_DNase"/>
    <property type="match status" value="1"/>
</dbReference>
<keyword evidence="5" id="KW-1185">Reference proteome</keyword>
<dbReference type="PANTHER" id="PTHR46124:SF2">
    <property type="entry name" value="D-AMINOACYL-TRNA DEACYLASE"/>
    <property type="match status" value="1"/>
</dbReference>
<dbReference type="PROSITE" id="PS01091">
    <property type="entry name" value="TATD_3"/>
    <property type="match status" value="1"/>
</dbReference>
<evidence type="ECO:0000256" key="2">
    <source>
        <dbReference type="ARBA" id="ARBA00022801"/>
    </source>
</evidence>
<dbReference type="EMBL" id="FQXV01000002">
    <property type="protein sequence ID" value="SHH77108.1"/>
    <property type="molecule type" value="Genomic_DNA"/>
</dbReference>